<dbReference type="EMBL" id="UFYW01000001">
    <property type="protein sequence ID" value="STD84293.1"/>
    <property type="molecule type" value="Genomic_DNA"/>
</dbReference>
<keyword evidence="3" id="KW-1185">Reference proteome</keyword>
<dbReference type="InterPro" id="IPR011050">
    <property type="entry name" value="Pectin_lyase_fold/virulence"/>
</dbReference>
<dbReference type="AlphaFoldDB" id="A0A376H1W3"/>
<protein>
    <submittedName>
        <fullName evidence="2">Domain of uncharacterized function (DUF2479)</fullName>
    </submittedName>
</protein>
<dbReference type="RefSeq" id="WP_060815340.1">
    <property type="nucleotide sequence ID" value="NZ_JBHULA010000011.1"/>
</dbReference>
<dbReference type="SUPFAM" id="SSF51126">
    <property type="entry name" value="Pectin lyase-like"/>
    <property type="match status" value="1"/>
</dbReference>
<reference evidence="2 3" key="1">
    <citation type="submission" date="2018-06" db="EMBL/GenBank/DDBJ databases">
        <authorList>
            <consortium name="Pathogen Informatics"/>
            <person name="Doyle S."/>
        </authorList>
    </citation>
    <scope>NUCLEOTIDE SEQUENCE [LARGE SCALE GENOMIC DNA]</scope>
    <source>
        <strain evidence="2 3">NCTC12360</strain>
    </source>
</reference>
<dbReference type="Gene3D" id="6.10.250.1350">
    <property type="match status" value="1"/>
</dbReference>
<evidence type="ECO:0000313" key="2">
    <source>
        <dbReference type="EMBL" id="STD84293.1"/>
    </source>
</evidence>
<dbReference type="InterPro" id="IPR018913">
    <property type="entry name" value="BppU_N"/>
</dbReference>
<feature type="domain" description="BppU N-terminal" evidence="1">
    <location>
        <begin position="5"/>
        <end position="158"/>
    </location>
</feature>
<dbReference type="Gene3D" id="2.60.40.3350">
    <property type="match status" value="1"/>
</dbReference>
<evidence type="ECO:0000313" key="3">
    <source>
        <dbReference type="Proteomes" id="UP000254807"/>
    </source>
</evidence>
<sequence>MAVRYPITLNVSEPNNNIGLLKIRQADEETQTLVVQILEDAIPKSYEGLQVFFCARIGQTPGLGIIEQKLDKLEMTDPKNGQLEYTFRPEDWQILGRQTGYFSFRKMTDDHTWVQQFSTRDFIYEVTKSIYSDGIKEVTKDGSTYVWTIEDLIRLFNEYIESGRTDWEEFVEQNKEIIESVDPGGVVLSELIASRTNAQGQTFASVSKRIEADVSPKTVTDYINGKYMLSNDQIVYLQGFNNVGDSGGNIYSYQAVAIDNTETWIDSGKEFKITQDGWIKLSDKQKLRPIFDSEILLGAFGANGTNDDVVFQIAMDFAISNNIKLNVNVDCSINGVIDIKRPIDERNIIEISGRGVITKNTSGFLFHNSTSRNGGNIRFTGVHFESVEGAGTTIFNAGYMIRMYFNGCNFYNVDTLFYAGGSDEKYNYAQTIYISDCTIVGGSGWFLNCDIGYDISISKSIIEHREHFMRCLQSHSVRITDSLIEGMSGQVFYGVGGRSLVIENNYLESCCEEVTYPYIQISNTTLGINDFQNFSIKNNSFIGSAEQAVSSTYYLINFFYLPQSVQFGGNYADCNFVKVNYEFSLSMNIEALKILYRENVTGNKFVANGRYKRNQVTLGTGNALGKYFKHPFEKELFTLSPIDGSVLLDYYENKFRLRLYQNSTSLPPSMYMRTSKEYFIGGIDYVIGLSVFARVLGNGVGNLAVVIYDETMSAVYSHDIDIQNNSFITGKPVFYSLKPFTLSTSGNYYVAVVQRGNSNNVVTQGTAFTLENLVVQRAVIASETD</sequence>
<gene>
    <name evidence="2" type="ORF">NCTC12360_02822</name>
</gene>
<organism evidence="2 3">
    <name type="scientific">Enterococcus gallinarum</name>
    <dbReference type="NCBI Taxonomy" id="1353"/>
    <lineage>
        <taxon>Bacteria</taxon>
        <taxon>Bacillati</taxon>
        <taxon>Bacillota</taxon>
        <taxon>Bacilli</taxon>
        <taxon>Lactobacillales</taxon>
        <taxon>Enterococcaceae</taxon>
        <taxon>Enterococcus</taxon>
    </lineage>
</organism>
<proteinExistence type="predicted"/>
<name>A0A376H1W3_ENTGA</name>
<accession>A0A376H1W3</accession>
<evidence type="ECO:0000259" key="1">
    <source>
        <dbReference type="Pfam" id="PF10651"/>
    </source>
</evidence>
<dbReference type="Pfam" id="PF10651">
    <property type="entry name" value="BppU_N"/>
    <property type="match status" value="1"/>
</dbReference>
<dbReference type="Proteomes" id="UP000254807">
    <property type="component" value="Unassembled WGS sequence"/>
</dbReference>